<dbReference type="Gene3D" id="2.30.30.720">
    <property type="entry name" value="Protein of unknown function (DUF3247)"/>
    <property type="match status" value="1"/>
</dbReference>
<evidence type="ECO:0008006" key="3">
    <source>
        <dbReference type="Google" id="ProtNLM"/>
    </source>
</evidence>
<name>A0A199P7T0_9XANT</name>
<proteinExistence type="predicted"/>
<gene>
    <name evidence="1" type="ORF">A6R73_01535</name>
</gene>
<dbReference type="RefSeq" id="WP_064538466.1">
    <property type="nucleotide sequence ID" value="NZ_LWSU01000046.1"/>
</dbReference>
<dbReference type="AlphaFoldDB" id="A0A199P7T0"/>
<dbReference type="Pfam" id="PF11607">
    <property type="entry name" value="DUF3247"/>
    <property type="match status" value="1"/>
</dbReference>
<dbReference type="EMBL" id="LWSU01000046">
    <property type="protein sequence ID" value="OAX57061.1"/>
    <property type="molecule type" value="Genomic_DNA"/>
</dbReference>
<evidence type="ECO:0000313" key="1">
    <source>
        <dbReference type="EMBL" id="OAX57061.1"/>
    </source>
</evidence>
<comment type="caution">
    <text evidence="1">The sequence shown here is derived from an EMBL/GenBank/DDBJ whole genome shotgun (WGS) entry which is preliminary data.</text>
</comment>
<reference evidence="1 2" key="1">
    <citation type="submission" date="2016-04" db="EMBL/GenBank/DDBJ databases">
        <title>Xanthomonas translucens phylogeny.</title>
        <authorList>
            <person name="Langlois P."/>
        </authorList>
    </citation>
    <scope>NUCLEOTIDE SEQUENCE [LARGE SCALE GENOMIC DNA]</scope>
    <source>
        <strain evidence="1 2">B99</strain>
    </source>
</reference>
<sequence length="96" mass="10705">MSKYADAVHTDPDAIAAVQAWLPKLPDQAQVLLRLDDGSQVSGAVSVRPTLQTFRDRQEREGVNGVVRLDDLLHPEQQHDVWLDRIREVAPLTPTA</sequence>
<evidence type="ECO:0000313" key="2">
    <source>
        <dbReference type="Proteomes" id="UP000093858"/>
    </source>
</evidence>
<organism evidence="1 2">
    <name type="scientific">Xanthomonas graminis pv. poae</name>
    <dbReference type="NCBI Taxonomy" id="227946"/>
    <lineage>
        <taxon>Bacteria</taxon>
        <taxon>Pseudomonadati</taxon>
        <taxon>Pseudomonadota</taxon>
        <taxon>Gammaproteobacteria</taxon>
        <taxon>Lysobacterales</taxon>
        <taxon>Lysobacteraceae</taxon>
        <taxon>Xanthomonas</taxon>
        <taxon>Xanthomonas translucens group</taxon>
        <taxon>Xanthomonas graminis</taxon>
    </lineage>
</organism>
<accession>A0A199P7T0</accession>
<dbReference type="InterPro" id="IPR021649">
    <property type="entry name" value="DUF3247"/>
</dbReference>
<dbReference type="Proteomes" id="UP000093858">
    <property type="component" value="Unassembled WGS sequence"/>
</dbReference>
<protein>
    <recommendedName>
        <fullName evidence="3">DUF3247 domain-containing protein</fullName>
    </recommendedName>
</protein>